<proteinExistence type="predicted"/>
<evidence type="ECO:0000313" key="12">
    <source>
        <dbReference type="EMBL" id="SDH57815.1"/>
    </source>
</evidence>
<dbReference type="EMBL" id="VWLX01000010">
    <property type="protein sequence ID" value="KAA3803820.1"/>
    <property type="molecule type" value="Genomic_DNA"/>
</dbReference>
<dbReference type="Proteomes" id="UP000318823">
    <property type="component" value="Chromosome"/>
</dbReference>
<dbReference type="Proteomes" id="UP000460135">
    <property type="component" value="Unassembled WGS sequence"/>
</dbReference>
<dbReference type="Proteomes" id="UP000323717">
    <property type="component" value="Unassembled WGS sequence"/>
</dbReference>
<evidence type="ECO:0000313" key="17">
    <source>
        <dbReference type="Proteomes" id="UP000318823"/>
    </source>
</evidence>
<dbReference type="EMBL" id="FNDO01000008">
    <property type="protein sequence ID" value="SDH57815.1"/>
    <property type="molecule type" value="Genomic_DNA"/>
</dbReference>
<dbReference type="Proteomes" id="UP000473905">
    <property type="component" value="Unassembled WGS sequence"/>
</dbReference>
<dbReference type="EMBL" id="VWLE01000096">
    <property type="protein sequence ID" value="KAA3952495.1"/>
    <property type="molecule type" value="Genomic_DNA"/>
</dbReference>
<dbReference type="EMBL" id="QSBI01000006">
    <property type="protein sequence ID" value="RGX11447.1"/>
    <property type="molecule type" value="Genomic_DNA"/>
</dbReference>
<dbReference type="EMBL" id="CP041395">
    <property type="protein sequence ID" value="QDM09857.1"/>
    <property type="molecule type" value="Genomic_DNA"/>
</dbReference>
<reference evidence="8" key="7">
    <citation type="submission" date="2019-07" db="EMBL/GenBank/DDBJ databases">
        <authorList>
            <person name="Ross B.D."/>
            <person name="Verster A.J."/>
            <person name="Radey M.C."/>
            <person name="Schmidtke D.T."/>
            <person name="Pope C.E."/>
            <person name="Hoffman L.R."/>
            <person name="Hajjar A."/>
            <person name="Peterson S.B."/>
            <person name="Borenstein E."/>
            <person name="Mougous J.D."/>
        </authorList>
    </citation>
    <scope>NUCLEOTIDE SEQUENCE</scope>
    <source>
        <strain evidence="8">3725 D1 iv</strain>
    </source>
</reference>
<evidence type="ECO:0000313" key="7">
    <source>
        <dbReference type="EMBL" id="KAB1325179.1"/>
    </source>
</evidence>
<organism evidence="12 13">
    <name type="scientific">Bacteroides ovatus</name>
    <dbReference type="NCBI Taxonomy" id="28116"/>
    <lineage>
        <taxon>Bacteria</taxon>
        <taxon>Pseudomonadati</taxon>
        <taxon>Bacteroidota</taxon>
        <taxon>Bacteroidia</taxon>
        <taxon>Bacteroidales</taxon>
        <taxon>Bacteroidaceae</taxon>
        <taxon>Bacteroides</taxon>
    </lineage>
</organism>
<sequence>MGKVPKLKLQVLKVRNIVIILSKLVNGIKLRIEVYKISVIFEKYIRNKLLLVHSLYYAK</sequence>
<reference evidence="8" key="4">
    <citation type="journal article" date="2018" name="Nature">
        <title>Human gut bacteria contain acquired interbacterial defence systems.</title>
        <authorList>
            <person name="Ross B.D."/>
            <person name="Verster A.J."/>
            <person name="Radey M.C."/>
            <person name="Schmidtke D.T."/>
            <person name="Pope C.E."/>
            <person name="Hoffman L.R."/>
            <person name="Hajjar A."/>
            <person name="Peterson S.B."/>
            <person name="Borenstein E."/>
            <person name="Mougous J."/>
        </authorList>
    </citation>
    <scope>NUCLEOTIDE SEQUENCE</scope>
    <source>
        <strain evidence="8">3725 D1 iv</strain>
    </source>
</reference>
<gene>
    <name evidence="11" type="ORF">DW206_00495</name>
    <name evidence="10" type="ORF">DWV35_07275</name>
    <name evidence="9" type="ORF">DWX70_16880</name>
    <name evidence="8" type="ORF">DYI28_14655</name>
    <name evidence="7" type="ORF">F3B53_15565</name>
    <name evidence="5" type="ORF">F3B85_17695</name>
    <name evidence="6" type="ORF">F3B98_18495</name>
    <name evidence="4" type="ORF">F3D66_19075</name>
    <name evidence="3" type="ORF">F3D71_09140</name>
    <name evidence="2" type="ORF">F3F25_26165</name>
    <name evidence="1" type="ORF">F3F51_14485</name>
    <name evidence="12" type="ORF">SAMN05192582_100870</name>
</gene>
<dbReference type="KEGG" id="boa:Bovatus_02657"/>
<keyword evidence="23" id="KW-1185">Reference proteome</keyword>
<evidence type="ECO:0000313" key="9">
    <source>
        <dbReference type="EMBL" id="RGS81975.1"/>
    </source>
</evidence>
<evidence type="ECO:0000313" key="19">
    <source>
        <dbReference type="Proteomes" id="UP000365824"/>
    </source>
</evidence>
<evidence type="ECO:0000313" key="23">
    <source>
        <dbReference type="Proteomes" id="UP000473905"/>
    </source>
</evidence>
<evidence type="ECO:0000313" key="21">
    <source>
        <dbReference type="Proteomes" id="UP000435985"/>
    </source>
</evidence>
<dbReference type="EMBL" id="VWFC01000018">
    <property type="protein sequence ID" value="KAB1325179.1"/>
    <property type="molecule type" value="Genomic_DNA"/>
</dbReference>
<dbReference type="Proteomes" id="UP000266492">
    <property type="component" value="Unassembled WGS sequence"/>
</dbReference>
<evidence type="ECO:0000313" key="4">
    <source>
        <dbReference type="EMBL" id="KAA4093845.1"/>
    </source>
</evidence>
<accession>A0A1G8DJI2</accession>
<evidence type="ECO:0000313" key="3">
    <source>
        <dbReference type="EMBL" id="KAA3952495.1"/>
    </source>
</evidence>
<dbReference type="EMBL" id="QRJR01000001">
    <property type="protein sequence ID" value="RHH52547.1"/>
    <property type="molecule type" value="Genomic_DNA"/>
</dbReference>
<reference evidence="18 19" key="6">
    <citation type="journal article" date="2019" name="Nat. Med.">
        <title>A library of human gut bacterial isolates paired with longitudinal multiomics data enables mechanistic microbiome research.</title>
        <authorList>
            <person name="Poyet M."/>
            <person name="Groussin M."/>
            <person name="Gibbons S.M."/>
            <person name="Avila-Pacheco J."/>
            <person name="Jiang X."/>
            <person name="Kearney S.M."/>
            <person name="Perrotta A.R."/>
            <person name="Berdy B."/>
            <person name="Zhao S."/>
            <person name="Lieberman T.D."/>
            <person name="Swanson P.K."/>
            <person name="Smith M."/>
            <person name="Roesemann S."/>
            <person name="Alexander J.E."/>
            <person name="Rich S.A."/>
            <person name="Livny J."/>
            <person name="Vlamakis H."/>
            <person name="Clish C."/>
            <person name="Bullock K."/>
            <person name="Deik A."/>
            <person name="Scott J."/>
            <person name="Pierce K.A."/>
            <person name="Xavier R.J."/>
            <person name="Alm E.J."/>
        </authorList>
    </citation>
    <scope>NUCLEOTIDE SEQUENCE [LARGE SCALE GENOMIC DNA]</scope>
    <source>
        <strain evidence="4 23">BIOML-A134</strain>
        <strain evidence="6 21">BIOML-A14</strain>
        <strain evidence="2 19">BIOML-A160</strain>
        <strain evidence="3 18">BIOML-A163</strain>
        <strain evidence="1 22">BIOML-A183</strain>
        <strain evidence="7 20">BIOML-A2</strain>
        <strain evidence="5 24">BIOML-A41</strain>
    </source>
</reference>
<dbReference type="Proteomes" id="UP000283329">
    <property type="component" value="Unassembled WGS sequence"/>
</dbReference>
<dbReference type="EMBL" id="VWFO01000026">
    <property type="protein sequence ID" value="KAA4662573.1"/>
    <property type="molecule type" value="Genomic_DNA"/>
</dbReference>
<evidence type="ECO:0000313" key="1">
    <source>
        <dbReference type="EMBL" id="KAA3803820.1"/>
    </source>
</evidence>
<evidence type="ECO:0000313" key="14">
    <source>
        <dbReference type="Proteomes" id="UP000266492"/>
    </source>
</evidence>
<evidence type="ECO:0000313" key="8">
    <source>
        <dbReference type="EMBL" id="QDM09857.1"/>
    </source>
</evidence>
<evidence type="ECO:0000313" key="20">
    <source>
        <dbReference type="Proteomes" id="UP000375690"/>
    </source>
</evidence>
<dbReference type="Proteomes" id="UP000286031">
    <property type="component" value="Unassembled WGS sequence"/>
</dbReference>
<evidence type="ECO:0000313" key="5">
    <source>
        <dbReference type="EMBL" id="KAA4532719.1"/>
    </source>
</evidence>
<evidence type="ECO:0000313" key="18">
    <source>
        <dbReference type="Proteomes" id="UP000323717"/>
    </source>
</evidence>
<dbReference type="Proteomes" id="UP000478493">
    <property type="component" value="Unassembled WGS sequence"/>
</dbReference>
<dbReference type="Proteomes" id="UP000365824">
    <property type="component" value="Unassembled WGS sequence"/>
</dbReference>
<dbReference type="EMBL" id="VWKB01000027">
    <property type="protein sequence ID" value="KAA4093845.1"/>
    <property type="molecule type" value="Genomic_DNA"/>
</dbReference>
<dbReference type="EMBL" id="VWLB01000066">
    <property type="protein sequence ID" value="KAA3922360.1"/>
    <property type="molecule type" value="Genomic_DNA"/>
</dbReference>
<evidence type="ECO:0000313" key="15">
    <source>
        <dbReference type="Proteomes" id="UP000283329"/>
    </source>
</evidence>
<evidence type="ECO:0000313" key="6">
    <source>
        <dbReference type="EMBL" id="KAA4662573.1"/>
    </source>
</evidence>
<reference evidence="12" key="1">
    <citation type="submission" date="2016-10" db="EMBL/GenBank/DDBJ databases">
        <authorList>
            <person name="de Groot N.N."/>
        </authorList>
    </citation>
    <scope>NUCLEOTIDE SEQUENCE [LARGE SCALE GENOMIC DNA]</scope>
    <source>
        <strain evidence="12">NLAE-zl-C57</strain>
    </source>
</reference>
<reference evidence="17" key="3">
    <citation type="journal article" date="2018" name="J. Anim. Genet.">
        <title>Acquired interbacterial defense systems protect against interspecies antagonism in the human gut microbiome.</title>
        <authorList>
            <person name="Ross B.D."/>
            <person name="Verster A.J."/>
            <person name="Radey M.C."/>
            <person name="Schmidtke D.T."/>
            <person name="Pope C.E."/>
            <person name="Hoffman L.R."/>
            <person name="Hajjar A."/>
            <person name="Peterson S.B."/>
            <person name="Borenstein E."/>
            <person name="Mougous J."/>
        </authorList>
    </citation>
    <scope>NUCLEOTIDE SEQUENCE [LARGE SCALE GENOMIC DNA]</scope>
    <source>
        <strain evidence="17">3725 D1 iv</strain>
    </source>
</reference>
<evidence type="ECO:0000313" key="2">
    <source>
        <dbReference type="EMBL" id="KAA3922360.1"/>
    </source>
</evidence>
<dbReference type="Proteomes" id="UP000375690">
    <property type="component" value="Unassembled WGS sequence"/>
</dbReference>
<reference evidence="14 15" key="5">
    <citation type="submission" date="2018-08" db="EMBL/GenBank/DDBJ databases">
        <title>A genome reference for cultivated species of the human gut microbiota.</title>
        <authorList>
            <person name="Zou Y."/>
            <person name="Xue W."/>
            <person name="Luo G."/>
        </authorList>
    </citation>
    <scope>NUCLEOTIDE SEQUENCE [LARGE SCALE GENOMIC DNA]</scope>
    <source>
        <strain evidence="10 16">AF04-46</strain>
        <strain evidence="9 14">AF20-9LB</strain>
        <strain evidence="11 15">AM17-48</strain>
    </source>
</reference>
<dbReference type="EMBL" id="VWGP01000014">
    <property type="protein sequence ID" value="KAA4532719.1"/>
    <property type="molecule type" value="Genomic_DNA"/>
</dbReference>
<evidence type="ECO:0000313" key="22">
    <source>
        <dbReference type="Proteomes" id="UP000460135"/>
    </source>
</evidence>
<evidence type="ECO:0000313" key="24">
    <source>
        <dbReference type="Proteomes" id="UP000478493"/>
    </source>
</evidence>
<dbReference type="EMBL" id="QRVZ01000014">
    <property type="protein sequence ID" value="RGS81975.1"/>
    <property type="molecule type" value="Genomic_DNA"/>
</dbReference>
<reference evidence="13" key="2">
    <citation type="submission" date="2016-10" db="EMBL/GenBank/DDBJ databases">
        <authorList>
            <person name="Varghese N."/>
            <person name="Submissions S."/>
        </authorList>
    </citation>
    <scope>NUCLEOTIDE SEQUENCE [LARGE SCALE GENOMIC DNA]</scope>
    <source>
        <strain evidence="13">NLAE-zl-C57</strain>
    </source>
</reference>
<dbReference type="Proteomes" id="UP000435985">
    <property type="component" value="Unassembled WGS sequence"/>
</dbReference>
<evidence type="ECO:0000313" key="16">
    <source>
        <dbReference type="Proteomes" id="UP000286031"/>
    </source>
</evidence>
<evidence type="ECO:0000313" key="10">
    <source>
        <dbReference type="EMBL" id="RGX11447.1"/>
    </source>
</evidence>
<evidence type="ECO:0000313" key="11">
    <source>
        <dbReference type="EMBL" id="RHH52547.1"/>
    </source>
</evidence>
<dbReference type="Proteomes" id="UP000181870">
    <property type="component" value="Unassembled WGS sequence"/>
</dbReference>
<protein>
    <submittedName>
        <fullName evidence="12">Uncharacterized protein</fullName>
    </submittedName>
</protein>
<dbReference type="AlphaFoldDB" id="A0A1G8DJI2"/>
<name>A0A1G8DJI2_BACOV</name>
<evidence type="ECO:0000313" key="13">
    <source>
        <dbReference type="Proteomes" id="UP000181870"/>
    </source>
</evidence>